<feature type="domain" description="J" evidence="5">
    <location>
        <begin position="84"/>
        <end position="147"/>
    </location>
</feature>
<name>A0A8S1IXR1_9CHLO</name>
<dbReference type="GO" id="GO:0051536">
    <property type="term" value="F:iron-sulfur cluster binding"/>
    <property type="evidence" value="ECO:0007669"/>
    <property type="project" value="UniProtKB-KW"/>
</dbReference>
<dbReference type="PANTHER" id="PTHR45295">
    <property type="entry name" value="CHAPERONE PROTEIN DNAJ C76, CHLOROPLASTIC"/>
    <property type="match status" value="1"/>
</dbReference>
<dbReference type="GO" id="GO:0009055">
    <property type="term" value="F:electron transfer activity"/>
    <property type="evidence" value="ECO:0007669"/>
    <property type="project" value="InterPro"/>
</dbReference>
<dbReference type="Gene3D" id="3.30.70.20">
    <property type="match status" value="1"/>
</dbReference>
<evidence type="ECO:0000256" key="1">
    <source>
        <dbReference type="ARBA" id="ARBA00022723"/>
    </source>
</evidence>
<protein>
    <recommendedName>
        <fullName evidence="9">J domain-containing protein</fullName>
    </recommendedName>
</protein>
<keyword evidence="2" id="KW-0408">Iron</keyword>
<keyword evidence="1" id="KW-0479">Metal-binding</keyword>
<proteinExistence type="predicted"/>
<feature type="compositionally biased region" description="Basic and acidic residues" evidence="4">
    <location>
        <begin position="286"/>
        <end position="304"/>
    </location>
</feature>
<feature type="region of interest" description="Disordered" evidence="4">
    <location>
        <begin position="286"/>
        <end position="308"/>
    </location>
</feature>
<evidence type="ECO:0000256" key="4">
    <source>
        <dbReference type="SAM" id="MobiDB-lite"/>
    </source>
</evidence>
<dbReference type="InterPro" id="IPR036869">
    <property type="entry name" value="J_dom_sf"/>
</dbReference>
<reference evidence="7" key="1">
    <citation type="submission" date="2020-12" db="EMBL/GenBank/DDBJ databases">
        <authorList>
            <person name="Iha C."/>
        </authorList>
    </citation>
    <scope>NUCLEOTIDE SEQUENCE</scope>
</reference>
<feature type="domain" description="4Fe-4S ferredoxin-type" evidence="6">
    <location>
        <begin position="173"/>
        <end position="201"/>
    </location>
</feature>
<dbReference type="SUPFAM" id="SSF54862">
    <property type="entry name" value="4Fe-4S ferredoxins"/>
    <property type="match status" value="1"/>
</dbReference>
<dbReference type="CDD" id="cd06257">
    <property type="entry name" value="DnaJ"/>
    <property type="match status" value="1"/>
</dbReference>
<dbReference type="EMBL" id="CAJHUC010000848">
    <property type="protein sequence ID" value="CAD7698548.1"/>
    <property type="molecule type" value="Genomic_DNA"/>
</dbReference>
<evidence type="ECO:0000259" key="5">
    <source>
        <dbReference type="PROSITE" id="PS50076"/>
    </source>
</evidence>
<gene>
    <name evidence="7" type="ORF">OSTQU699_LOCUS3909</name>
</gene>
<keyword evidence="8" id="KW-1185">Reference proteome</keyword>
<dbReference type="AlphaFoldDB" id="A0A8S1IXR1"/>
<dbReference type="InterPro" id="IPR001623">
    <property type="entry name" value="DnaJ_domain"/>
</dbReference>
<keyword evidence="3" id="KW-0411">Iron-sulfur</keyword>
<dbReference type="PRINTS" id="PR00352">
    <property type="entry name" value="3FE4SFRDOXIN"/>
</dbReference>
<dbReference type="PROSITE" id="PS51379">
    <property type="entry name" value="4FE4S_FER_2"/>
    <property type="match status" value="1"/>
</dbReference>
<evidence type="ECO:0000313" key="7">
    <source>
        <dbReference type="EMBL" id="CAD7698548.1"/>
    </source>
</evidence>
<dbReference type="Pfam" id="PF00226">
    <property type="entry name" value="DnaJ"/>
    <property type="match status" value="1"/>
</dbReference>
<dbReference type="PROSITE" id="PS50076">
    <property type="entry name" value="DNAJ_2"/>
    <property type="match status" value="1"/>
</dbReference>
<accession>A0A8S1IXR1</accession>
<dbReference type="GO" id="GO:0005506">
    <property type="term" value="F:iron ion binding"/>
    <property type="evidence" value="ECO:0007669"/>
    <property type="project" value="InterPro"/>
</dbReference>
<evidence type="ECO:0000256" key="2">
    <source>
        <dbReference type="ARBA" id="ARBA00023004"/>
    </source>
</evidence>
<dbReference type="InterPro" id="IPR017896">
    <property type="entry name" value="4Fe4S_Fe-S-bd"/>
</dbReference>
<dbReference type="OrthoDB" id="566614at2759"/>
<dbReference type="Pfam" id="PF13370">
    <property type="entry name" value="Fer4_13"/>
    <property type="match status" value="1"/>
</dbReference>
<evidence type="ECO:0000256" key="3">
    <source>
        <dbReference type="ARBA" id="ARBA00023014"/>
    </source>
</evidence>
<sequence length="341" mass="37252">MASQRAFSPAAVRHPCLRSLPRGPVPAPALAPSRGGPPDRSPSPAPAASADAALVLVEEDQRHYREVNDRSASRAGLDSPCPADFYELLGIDLDADNDAIRSAYRSLQRIAHPDVAGDAATGLSILLNHAYKTLTNEGARAAYDAAVRAFRERVGSFTGMPVSAWLGPPGEQRALFVDETTCIGCRNCTCTAPNTFFMEDDYGRARVSHQWGDDEEVLREAMDMCPVNCIHFVRRKQLALLEFVMKGCKREDIAIVARRRSGNMGIAPASNDPFTRAEVFLRRRERAKSAEEMTGEDPGRARSEQDEELSATIASAWLAVDPELRAKGWPSWEQAAAEAKT</sequence>
<dbReference type="Proteomes" id="UP000708148">
    <property type="component" value="Unassembled WGS sequence"/>
</dbReference>
<evidence type="ECO:0008006" key="9">
    <source>
        <dbReference type="Google" id="ProtNLM"/>
    </source>
</evidence>
<dbReference type="InterPro" id="IPR001080">
    <property type="entry name" value="3Fe4S_ferredoxin"/>
</dbReference>
<feature type="region of interest" description="Disordered" evidence="4">
    <location>
        <begin position="1"/>
        <end position="49"/>
    </location>
</feature>
<evidence type="ECO:0000313" key="8">
    <source>
        <dbReference type="Proteomes" id="UP000708148"/>
    </source>
</evidence>
<evidence type="ECO:0000259" key="6">
    <source>
        <dbReference type="PROSITE" id="PS51379"/>
    </source>
</evidence>
<dbReference type="PANTHER" id="PTHR45295:SF1">
    <property type="entry name" value="CHAPERONE PROTEIN DNAJ C76, CHLOROPLASTIC"/>
    <property type="match status" value="1"/>
</dbReference>
<dbReference type="SMART" id="SM00271">
    <property type="entry name" value="DnaJ"/>
    <property type="match status" value="1"/>
</dbReference>
<organism evidence="7 8">
    <name type="scientific">Ostreobium quekettii</name>
    <dbReference type="NCBI Taxonomy" id="121088"/>
    <lineage>
        <taxon>Eukaryota</taxon>
        <taxon>Viridiplantae</taxon>
        <taxon>Chlorophyta</taxon>
        <taxon>core chlorophytes</taxon>
        <taxon>Ulvophyceae</taxon>
        <taxon>TCBD clade</taxon>
        <taxon>Bryopsidales</taxon>
        <taxon>Ostreobineae</taxon>
        <taxon>Ostreobiaceae</taxon>
        <taxon>Ostreobium</taxon>
    </lineage>
</organism>
<comment type="caution">
    <text evidence="7">The sequence shown here is derived from an EMBL/GenBank/DDBJ whole genome shotgun (WGS) entry which is preliminary data.</text>
</comment>
<dbReference type="Gene3D" id="1.10.287.110">
    <property type="entry name" value="DnaJ domain"/>
    <property type="match status" value="1"/>
</dbReference>
<dbReference type="SUPFAM" id="SSF46565">
    <property type="entry name" value="Chaperone J-domain"/>
    <property type="match status" value="1"/>
</dbReference>